<evidence type="ECO:0000256" key="5">
    <source>
        <dbReference type="SAM" id="Phobius"/>
    </source>
</evidence>
<evidence type="ECO:0000256" key="1">
    <source>
        <dbReference type="ARBA" id="ARBA00007816"/>
    </source>
</evidence>
<sequence>MDSEIANPIKPLSNIFDYRSADNQKLISVVVLILSILALLYIIHGYQNPLIMIVLISVAAIFSISYYLIKIRYSSSTKPFSTERFLILKLDANFSWNGNSEKVKSQISLINGISEYLDQKFIMLSISEENHGNLDNRGPITKSLDNVIGAGAKSFLNTSYIAMELVSQENDSHLNLIENLEQHGIMATIVDGEERKRILQRLSQIKGYRNGYRMHSMGNQKSITLLVTQISNGSLFQISRFISASNLAVDTFVRFRKISKENPHFKRRVTSILTRKRLLSEKGRHIGNTLKNKVDAATEFRKDVDKYCYNVELLLTVSSDKFYQLARIIDQLQNHARLWGIELVIPKQRNIAFNWFNLNRILIEYPQPRSKLVSFFPILFESRGSGIIIGNEDLTGNPVFFDPYPMSSHNILVMGETGSGKSFFSKILLTRMIVLGYVSRILVLDVLGEYDERLWRENITGESARSENIEMEIRKCSDDDLLDHLLYAELFMKRSGNVPTIILIEEGHRFFRNRECERQIVEMIKVSRHFLTSVLIVSQDSSDFTTENGKKILNNSLNIFIFRNKLISNLQKFGINLSDYGLKNLHMSLSGGKNSPFSETILFSQDEMTKIKIIASDWEIENFS</sequence>
<evidence type="ECO:0000259" key="6">
    <source>
        <dbReference type="Pfam" id="PF01935"/>
    </source>
</evidence>
<accession>A0A1N5V2P6</accession>
<comment type="similarity">
    <text evidence="1">Belongs to the HerA family.</text>
</comment>
<reference evidence="7 8" key="1">
    <citation type="submission" date="2016-04" db="EMBL/GenBank/DDBJ databases">
        <authorList>
            <person name="Evans L.H."/>
            <person name="Alamgir A."/>
            <person name="Owens N."/>
            <person name="Weber N.D."/>
            <person name="Virtaneva K."/>
            <person name="Barbian K."/>
            <person name="Babar A."/>
            <person name="Rosenke K."/>
        </authorList>
    </citation>
    <scope>NUCLEOTIDE SEQUENCE [LARGE SCALE GENOMIC DNA]</scope>
    <source>
        <strain evidence="8">S5(T) (JCM 30642 \VKM B-2941)</strain>
    </source>
</reference>
<evidence type="ECO:0000256" key="3">
    <source>
        <dbReference type="ARBA" id="ARBA00048954"/>
    </source>
</evidence>
<dbReference type="GO" id="GO:0043138">
    <property type="term" value="F:3'-5' DNA helicase activity"/>
    <property type="evidence" value="ECO:0007669"/>
    <property type="project" value="UniProtKB-EC"/>
</dbReference>
<evidence type="ECO:0000256" key="2">
    <source>
        <dbReference type="ARBA" id="ARBA00034617"/>
    </source>
</evidence>
<dbReference type="PROSITE" id="PS00675">
    <property type="entry name" value="SIGMA54_INTERACT_1"/>
    <property type="match status" value="1"/>
</dbReference>
<dbReference type="InterPro" id="IPR002789">
    <property type="entry name" value="HerA_central"/>
</dbReference>
<feature type="transmembrane region" description="Helical" evidence="5">
    <location>
        <begin position="26"/>
        <end position="44"/>
    </location>
</feature>
<dbReference type="Gene3D" id="3.40.50.300">
    <property type="entry name" value="P-loop containing nucleotide triphosphate hydrolases"/>
    <property type="match status" value="1"/>
</dbReference>
<dbReference type="InterPro" id="IPR025662">
    <property type="entry name" value="Sigma_54_int_dom_ATP-bd_1"/>
</dbReference>
<keyword evidence="5" id="KW-1133">Transmembrane helix</keyword>
<feature type="domain" description="Helicase HerA central" evidence="6">
    <location>
        <begin position="395"/>
        <end position="484"/>
    </location>
</feature>
<protein>
    <submittedName>
        <fullName evidence="7">Type IV secretory pathway, VirB4 component</fullName>
    </submittedName>
</protein>
<dbReference type="SUPFAM" id="SSF52540">
    <property type="entry name" value="P-loop containing nucleoside triphosphate hydrolases"/>
    <property type="match status" value="1"/>
</dbReference>
<dbReference type="EMBL" id="LT671858">
    <property type="protein sequence ID" value="SIM66527.1"/>
    <property type="molecule type" value="Genomic_DNA"/>
</dbReference>
<comment type="catalytic activity">
    <reaction evidence="4">
        <text>ATP + H2O = ADP + phosphate + H(+)</text>
        <dbReference type="Rhea" id="RHEA:13065"/>
        <dbReference type="ChEBI" id="CHEBI:15377"/>
        <dbReference type="ChEBI" id="CHEBI:15378"/>
        <dbReference type="ChEBI" id="CHEBI:30616"/>
        <dbReference type="ChEBI" id="CHEBI:43474"/>
        <dbReference type="ChEBI" id="CHEBI:456216"/>
        <dbReference type="EC" id="5.6.2.4"/>
    </reaction>
</comment>
<dbReference type="InterPro" id="IPR008571">
    <property type="entry name" value="HerA-like"/>
</dbReference>
<proteinExistence type="inferred from homology"/>
<dbReference type="Proteomes" id="UP000195607">
    <property type="component" value="Chromosome I"/>
</dbReference>
<keyword evidence="5" id="KW-0472">Membrane</keyword>
<evidence type="ECO:0000256" key="4">
    <source>
        <dbReference type="ARBA" id="ARBA00048988"/>
    </source>
</evidence>
<comment type="catalytic activity">
    <reaction evidence="3">
        <text>ATP + H2O = ADP + phosphate + H(+)</text>
        <dbReference type="Rhea" id="RHEA:13065"/>
        <dbReference type="ChEBI" id="CHEBI:15377"/>
        <dbReference type="ChEBI" id="CHEBI:15378"/>
        <dbReference type="ChEBI" id="CHEBI:30616"/>
        <dbReference type="ChEBI" id="CHEBI:43474"/>
        <dbReference type="ChEBI" id="CHEBI:456216"/>
        <dbReference type="EC" id="5.6.2.3"/>
    </reaction>
</comment>
<dbReference type="InterPro" id="IPR027417">
    <property type="entry name" value="P-loop_NTPase"/>
</dbReference>
<keyword evidence="5" id="KW-0812">Transmembrane</keyword>
<gene>
    <name evidence="7" type="ORF">CSP5_1187</name>
</gene>
<organism evidence="7 8">
    <name type="scientific">Cuniculiplasma divulgatum</name>
    <dbReference type="NCBI Taxonomy" id="1673428"/>
    <lineage>
        <taxon>Archaea</taxon>
        <taxon>Methanobacteriati</taxon>
        <taxon>Thermoplasmatota</taxon>
        <taxon>Thermoplasmata</taxon>
        <taxon>Thermoplasmatales</taxon>
        <taxon>Cuniculiplasmataceae</taxon>
        <taxon>Cuniculiplasma</taxon>
    </lineage>
</organism>
<dbReference type="Pfam" id="PF01935">
    <property type="entry name" value="DUF87"/>
    <property type="match status" value="1"/>
</dbReference>
<evidence type="ECO:0000313" key="8">
    <source>
        <dbReference type="Proteomes" id="UP000195607"/>
    </source>
</evidence>
<dbReference type="AlphaFoldDB" id="A0A1N5V2P6"/>
<dbReference type="GO" id="GO:0043139">
    <property type="term" value="F:5'-3' DNA helicase activity"/>
    <property type="evidence" value="ECO:0007669"/>
    <property type="project" value="UniProtKB-EC"/>
</dbReference>
<feature type="transmembrane region" description="Helical" evidence="5">
    <location>
        <begin position="50"/>
        <end position="69"/>
    </location>
</feature>
<evidence type="ECO:0000313" key="7">
    <source>
        <dbReference type="EMBL" id="SIM66527.1"/>
    </source>
</evidence>
<name>A0A1N5V2P6_9ARCH</name>
<dbReference type="PANTHER" id="PTHR42957:SF1">
    <property type="entry name" value="HELICASE MJ1565-RELATED"/>
    <property type="match status" value="1"/>
</dbReference>
<comment type="catalytic activity">
    <reaction evidence="2">
        <text>Couples ATP hydrolysis with the unwinding of duplex DNA by translocating in the 3'-5' direction.</text>
        <dbReference type="EC" id="5.6.2.4"/>
    </reaction>
</comment>
<dbReference type="PANTHER" id="PTHR42957">
    <property type="entry name" value="HELICASE MJ1565-RELATED"/>
    <property type="match status" value="1"/>
</dbReference>